<feature type="signal peptide" evidence="1">
    <location>
        <begin position="1"/>
        <end position="17"/>
    </location>
</feature>
<keyword evidence="1" id="KW-0732">Signal</keyword>
<proteinExistence type="predicted"/>
<dbReference type="GeneID" id="85329838"/>
<keyword evidence="3" id="KW-1185">Reference proteome</keyword>
<comment type="caution">
    <text evidence="2">The sequence shown here is derived from an EMBL/GenBank/DDBJ whole genome shotgun (WGS) entry which is preliminary data.</text>
</comment>
<reference evidence="2" key="1">
    <citation type="submission" date="2023-06" db="EMBL/GenBank/DDBJ databases">
        <title>Genome-scale phylogeny and comparative genomics of the fungal order Sordariales.</title>
        <authorList>
            <consortium name="Lawrence Berkeley National Laboratory"/>
            <person name="Hensen N."/>
            <person name="Bonometti L."/>
            <person name="Westerberg I."/>
            <person name="Brannstrom I.O."/>
            <person name="Guillou S."/>
            <person name="Cros-Aarteil S."/>
            <person name="Calhoun S."/>
            <person name="Haridas S."/>
            <person name="Kuo A."/>
            <person name="Mondo S."/>
            <person name="Pangilinan J."/>
            <person name="Riley R."/>
            <person name="LaButti K."/>
            <person name="Andreopoulos B."/>
            <person name="Lipzen A."/>
            <person name="Chen C."/>
            <person name="Yanf M."/>
            <person name="Daum C."/>
            <person name="Ng V."/>
            <person name="Clum A."/>
            <person name="Steindorff A."/>
            <person name="Ohm R."/>
            <person name="Martin F."/>
            <person name="Silar P."/>
            <person name="Natvig D."/>
            <person name="Lalanne C."/>
            <person name="Gautier V."/>
            <person name="Ament-velasquez S.L."/>
            <person name="Kruys A."/>
            <person name="Hutchinson M.I."/>
            <person name="Powell A.J."/>
            <person name="Barry K."/>
            <person name="Miller A.N."/>
            <person name="Grigoriev I.V."/>
            <person name="Debuchy R."/>
            <person name="Gladieux P."/>
            <person name="Thoren M.H."/>
            <person name="Johannesson H."/>
        </authorList>
    </citation>
    <scope>NUCLEOTIDE SEQUENCE</scope>
    <source>
        <strain evidence="2">SMH2392-1A</strain>
    </source>
</reference>
<dbReference type="AlphaFoldDB" id="A0AA40E5M6"/>
<accession>A0AA40E5M6</accession>
<protein>
    <submittedName>
        <fullName evidence="2">Uncharacterized protein</fullName>
    </submittedName>
</protein>
<organism evidence="2 3">
    <name type="scientific">Lasiosphaeria miniovina</name>
    <dbReference type="NCBI Taxonomy" id="1954250"/>
    <lineage>
        <taxon>Eukaryota</taxon>
        <taxon>Fungi</taxon>
        <taxon>Dikarya</taxon>
        <taxon>Ascomycota</taxon>
        <taxon>Pezizomycotina</taxon>
        <taxon>Sordariomycetes</taxon>
        <taxon>Sordariomycetidae</taxon>
        <taxon>Sordariales</taxon>
        <taxon>Lasiosphaeriaceae</taxon>
        <taxon>Lasiosphaeria</taxon>
    </lineage>
</organism>
<evidence type="ECO:0000256" key="1">
    <source>
        <dbReference type="SAM" id="SignalP"/>
    </source>
</evidence>
<sequence length="290" mass="33050">MPSFLSFCFLHLSCLFAYSLFSISVSDLISHPTNKAWTQHFEPTQNLFRQTTADATGRNTEDDVLRGAQLAVHPNVRNWLQDTEADVELFFHTEVSNAVLAKWNGYPLVTQPSHARNPASGMAADEMVDAIYTVDVQNNVGTARTVITIGEMKRNIIAPRTWQNGNLYGNREQLRLSQELAPHVYCFDGDTLLLQLQAKRPSDIASVPGTGFRRLQRMYAVQGLTVGGFSVVDRRFFDSRPMWDDDGAKTFIQLASYERIVDPRTRCLKWRTPNDPTGVNDVWETWWFWN</sequence>
<evidence type="ECO:0000313" key="2">
    <source>
        <dbReference type="EMBL" id="KAK0723363.1"/>
    </source>
</evidence>
<evidence type="ECO:0000313" key="3">
    <source>
        <dbReference type="Proteomes" id="UP001172101"/>
    </source>
</evidence>
<feature type="chain" id="PRO_5041365484" evidence="1">
    <location>
        <begin position="18"/>
        <end position="290"/>
    </location>
</feature>
<name>A0AA40E5M6_9PEZI</name>
<dbReference type="RefSeq" id="XP_060299287.1">
    <property type="nucleotide sequence ID" value="XM_060446568.1"/>
</dbReference>
<dbReference type="EMBL" id="JAUIRO010000003">
    <property type="protein sequence ID" value="KAK0723363.1"/>
    <property type="molecule type" value="Genomic_DNA"/>
</dbReference>
<dbReference type="Proteomes" id="UP001172101">
    <property type="component" value="Unassembled WGS sequence"/>
</dbReference>
<gene>
    <name evidence="2" type="ORF">B0T26DRAFT_773113</name>
</gene>